<protein>
    <submittedName>
        <fullName evidence="1">DUF4272 domain-containing protein</fullName>
    </submittedName>
</protein>
<gene>
    <name evidence="1" type="ORF">FYJ33_15420</name>
</gene>
<dbReference type="EMBL" id="VULX01000052">
    <property type="protein sequence ID" value="MSR92713.1"/>
    <property type="molecule type" value="Genomic_DNA"/>
</dbReference>
<reference evidence="1 2" key="1">
    <citation type="submission" date="2019-08" db="EMBL/GenBank/DDBJ databases">
        <title>In-depth cultivation of the pig gut microbiome towards novel bacterial diversity and tailored functional studies.</title>
        <authorList>
            <person name="Wylensek D."/>
            <person name="Hitch T.C.A."/>
            <person name="Clavel T."/>
        </authorList>
    </citation>
    <scope>NUCLEOTIDE SEQUENCE [LARGE SCALE GENOMIC DNA]</scope>
    <source>
        <strain evidence="1 2">WCA-383-APC-5B</strain>
    </source>
</reference>
<dbReference type="Pfam" id="PF14094">
    <property type="entry name" value="DUF4272"/>
    <property type="match status" value="2"/>
</dbReference>
<comment type="caution">
    <text evidence="1">The sequence shown here is derived from an EMBL/GenBank/DDBJ whole genome shotgun (WGS) entry which is preliminary data.</text>
</comment>
<dbReference type="AlphaFoldDB" id="A0A7X2N0Z6"/>
<dbReference type="RefSeq" id="WP_154532852.1">
    <property type="nucleotide sequence ID" value="NZ_VULX01000052.1"/>
</dbReference>
<name>A0A7X2N0Z6_9CLOT</name>
<sequence>MELWNLLNKQTDRIKREVSYNDKTFILSMEDDMDKLMDVLCRKFNVDKPEDCKPFEIHHDDIRITVERISQSMGEDEAEFIKSQTSSIYNHFYKVDTQYTDIKTNLLYSINLTKSMIFINYSFHEGDEDYKKAFIEQTFASVLNEMQGIMLIRGEEEDGFYCQSPDEKRCMELILSDKGNSTLLNYVPFEKFELSSENKEISDEQITRRERTRNLMLGRYIYVPADYPVIEDETKAKCRSAEEIAERAVALMIVSAYSEYRIREDADYEEAYNFASQIIKKYDADKMFSPKERKYLSNQDPTREELIAHTWQYESIYVMEWALGLLAGAENEALPKALSENKKEDLYNVSVEDKKDVSPVAQNTKGTSNNALAKNWNMASSESGVDKLDFPDHVCDIALTINLLKQCGSISEIVKKADLKSNKELLDECDLISCLEWSCADTTSRELPSPSGMINKVVVERYKALNWLIGAGDREEWDEIGEYI</sequence>
<keyword evidence="2" id="KW-1185">Reference proteome</keyword>
<accession>A0A7X2N0Z6</accession>
<proteinExistence type="predicted"/>
<evidence type="ECO:0000313" key="1">
    <source>
        <dbReference type="EMBL" id="MSR92713.1"/>
    </source>
</evidence>
<dbReference type="Proteomes" id="UP000460287">
    <property type="component" value="Unassembled WGS sequence"/>
</dbReference>
<organism evidence="1 2">
    <name type="scientific">Inconstantimicrobium porci</name>
    <dbReference type="NCBI Taxonomy" id="2652291"/>
    <lineage>
        <taxon>Bacteria</taxon>
        <taxon>Bacillati</taxon>
        <taxon>Bacillota</taxon>
        <taxon>Clostridia</taxon>
        <taxon>Eubacteriales</taxon>
        <taxon>Clostridiaceae</taxon>
        <taxon>Inconstantimicrobium</taxon>
    </lineage>
</organism>
<dbReference type="InterPro" id="IPR025368">
    <property type="entry name" value="DUF4272"/>
</dbReference>
<evidence type="ECO:0000313" key="2">
    <source>
        <dbReference type="Proteomes" id="UP000460287"/>
    </source>
</evidence>